<dbReference type="InterPro" id="IPR001261">
    <property type="entry name" value="ArgE/DapE_CS"/>
</dbReference>
<feature type="region of interest" description="Disordered" evidence="4">
    <location>
        <begin position="295"/>
        <end position="334"/>
    </location>
</feature>
<feature type="domain" description="Peptidase M20 dimerisation" evidence="5">
    <location>
        <begin position="216"/>
        <end position="273"/>
    </location>
</feature>
<evidence type="ECO:0000256" key="2">
    <source>
        <dbReference type="ARBA" id="ARBA00022723"/>
    </source>
</evidence>
<dbReference type="EMBL" id="CP076448">
    <property type="protein sequence ID" value="QXM24342.1"/>
    <property type="molecule type" value="Genomic_DNA"/>
</dbReference>
<dbReference type="RefSeq" id="WP_218285399.1">
    <property type="nucleotide sequence ID" value="NZ_CP076448.1"/>
</dbReference>
<sequence>MVDVIAELGDRLVRYCRIDTQSDPDSKTTPSTEKQYELLRLLERELTEMGAADVTLLPYGTLVATIPTTVETNAPTIAFCAHVDTTPQFIGRGVKPIIHRAWDGSDIVLPDNPTQVLSARELPYLASRIGHDIVTASGTTLLGADDKTGVAILMTMARHLLANPSLPHGTIRLCFTPDEEIGRGVHPELPKALGAAFAYTLDGGERGELVCETFSADLAKIEIEGVSIHPGWAKGKLVNALHLMARIIDILPQATDTPEVSDGRRGFWHVVSAGGSAARSRPAPTRTPARIPAWRGARARGSGGPPEDRPTIAAGPTAAGPWRAANTTASCPAC</sequence>
<feature type="compositionally biased region" description="Low complexity" evidence="4">
    <location>
        <begin position="311"/>
        <end position="321"/>
    </location>
</feature>
<evidence type="ECO:0000256" key="3">
    <source>
        <dbReference type="ARBA" id="ARBA00022801"/>
    </source>
</evidence>
<evidence type="ECO:0000259" key="5">
    <source>
        <dbReference type="Pfam" id="PF07687"/>
    </source>
</evidence>
<dbReference type="InterPro" id="IPR011650">
    <property type="entry name" value="Peptidase_M20_dimer"/>
</dbReference>
<evidence type="ECO:0000256" key="1">
    <source>
        <dbReference type="ARBA" id="ARBA00001947"/>
    </source>
</evidence>
<dbReference type="Pfam" id="PF07687">
    <property type="entry name" value="M20_dimer"/>
    <property type="match status" value="1"/>
</dbReference>
<evidence type="ECO:0000313" key="6">
    <source>
        <dbReference type="EMBL" id="QXM24342.1"/>
    </source>
</evidence>
<keyword evidence="2" id="KW-0479">Metal-binding</keyword>
<protein>
    <submittedName>
        <fullName evidence="6">Tripeptide aminopeptidase PepT</fullName>
        <ecNumber evidence="6">3.4.11.4</ecNumber>
    </submittedName>
</protein>
<dbReference type="AlphaFoldDB" id="A0A975U1S6"/>
<dbReference type="PANTHER" id="PTHR42994:SF1">
    <property type="entry name" value="PEPTIDASE T"/>
    <property type="match status" value="1"/>
</dbReference>
<dbReference type="NCBIfam" id="NF003976">
    <property type="entry name" value="PRK05469.1"/>
    <property type="match status" value="1"/>
</dbReference>
<keyword evidence="6" id="KW-0645">Protease</keyword>
<comment type="cofactor">
    <cofactor evidence="1">
        <name>Zn(2+)</name>
        <dbReference type="ChEBI" id="CHEBI:29105"/>
    </cofactor>
</comment>
<keyword evidence="6" id="KW-0031">Aminopeptidase</keyword>
<dbReference type="GO" id="GO:0006508">
    <property type="term" value="P:proteolysis"/>
    <property type="evidence" value="ECO:0007669"/>
    <property type="project" value="UniProtKB-KW"/>
</dbReference>
<organism evidence="6 7">
    <name type="scientific">Elioraea tepida</name>
    <dbReference type="NCBI Taxonomy" id="2843330"/>
    <lineage>
        <taxon>Bacteria</taxon>
        <taxon>Pseudomonadati</taxon>
        <taxon>Pseudomonadota</taxon>
        <taxon>Alphaproteobacteria</taxon>
        <taxon>Acetobacterales</taxon>
        <taxon>Elioraeaceae</taxon>
        <taxon>Elioraea</taxon>
    </lineage>
</organism>
<reference evidence="6" key="1">
    <citation type="submission" date="2021-06" db="EMBL/GenBank/DDBJ databases">
        <title>Elioraea tepida, sp. nov., a moderately thermophilic aerobic anoxygenic phototrophic bacterium isolated from an alkaline siliceous hot spring mat community in Yellowstone National Park, WY, USA.</title>
        <authorList>
            <person name="Saini M.K."/>
            <person name="Yoshida S."/>
            <person name="Sebastian A."/>
            <person name="Hirose S."/>
            <person name="Hara E."/>
            <person name="Tamaki H."/>
            <person name="Soulier N.T."/>
            <person name="Albert I."/>
            <person name="Hanada S."/>
            <person name="Bryant D.A."/>
            <person name="Tank M."/>
        </authorList>
    </citation>
    <scope>NUCLEOTIDE SEQUENCE</scope>
    <source>
        <strain evidence="6">MS-P2</strain>
    </source>
</reference>
<dbReference type="Proteomes" id="UP000694001">
    <property type="component" value="Chromosome"/>
</dbReference>
<keyword evidence="7" id="KW-1185">Reference proteome</keyword>
<dbReference type="EC" id="3.4.11.4" evidence="6"/>
<dbReference type="GO" id="GO:0045148">
    <property type="term" value="F:tripeptide aminopeptidase activity"/>
    <property type="evidence" value="ECO:0007669"/>
    <property type="project" value="UniProtKB-EC"/>
</dbReference>
<dbReference type="PANTHER" id="PTHR42994">
    <property type="entry name" value="PEPTIDASE T"/>
    <property type="match status" value="1"/>
</dbReference>
<dbReference type="PROSITE" id="PS00758">
    <property type="entry name" value="ARGE_DAPE_CPG2_1"/>
    <property type="match status" value="1"/>
</dbReference>
<accession>A0A975U1S6</accession>
<dbReference type="GO" id="GO:0046872">
    <property type="term" value="F:metal ion binding"/>
    <property type="evidence" value="ECO:0007669"/>
    <property type="project" value="UniProtKB-KW"/>
</dbReference>
<gene>
    <name evidence="6" type="primary">pepT</name>
    <name evidence="6" type="ORF">KO353_13995</name>
</gene>
<evidence type="ECO:0000256" key="4">
    <source>
        <dbReference type="SAM" id="MobiDB-lite"/>
    </source>
</evidence>
<dbReference type="KEGG" id="elio:KO353_13995"/>
<keyword evidence="3 6" id="KW-0378">Hydrolase</keyword>
<dbReference type="GO" id="GO:0008237">
    <property type="term" value="F:metallopeptidase activity"/>
    <property type="evidence" value="ECO:0007669"/>
    <property type="project" value="UniProtKB-KW"/>
</dbReference>
<proteinExistence type="predicted"/>
<dbReference type="GO" id="GO:0005829">
    <property type="term" value="C:cytosol"/>
    <property type="evidence" value="ECO:0007669"/>
    <property type="project" value="TreeGrafter"/>
</dbReference>
<evidence type="ECO:0000313" key="7">
    <source>
        <dbReference type="Proteomes" id="UP000694001"/>
    </source>
</evidence>
<feature type="compositionally biased region" description="Polar residues" evidence="4">
    <location>
        <begin position="325"/>
        <end position="334"/>
    </location>
</feature>
<name>A0A975U1S6_9PROT</name>